<feature type="binding site" evidence="2">
    <location>
        <position position="59"/>
    </location>
    <ligand>
        <name>ATP</name>
        <dbReference type="ChEBI" id="CHEBI:30616"/>
    </ligand>
</feature>
<evidence type="ECO:0000259" key="3">
    <source>
        <dbReference type="Pfam" id="PF01171"/>
    </source>
</evidence>
<feature type="binding site" evidence="2">
    <location>
        <position position="131"/>
    </location>
    <ligand>
        <name>ATP</name>
        <dbReference type="ChEBI" id="CHEBI:30616"/>
    </ligand>
</feature>
<name>A0A174ZRB5_9FIRM</name>
<evidence type="ECO:0000313" key="4">
    <source>
        <dbReference type="EMBL" id="CUQ89825.1"/>
    </source>
</evidence>
<gene>
    <name evidence="4" type="primary">ttcA_1</name>
    <name evidence="4" type="ORF">ERS852540_02009</name>
</gene>
<dbReference type="Proteomes" id="UP000095662">
    <property type="component" value="Unassembled WGS sequence"/>
</dbReference>
<protein>
    <submittedName>
        <fullName evidence="4">tRNA 2-thiocytidine biosynthesis protein TtcA</fullName>
    </submittedName>
</protein>
<dbReference type="PIRSF" id="PIRSF004976">
    <property type="entry name" value="ATPase_YdaO"/>
    <property type="match status" value="1"/>
</dbReference>
<feature type="domain" description="tRNA(Ile)-lysidine/2-thiocytidine synthase N-terminal" evidence="3">
    <location>
        <begin position="24"/>
        <end position="192"/>
    </location>
</feature>
<dbReference type="SUPFAM" id="SSF52402">
    <property type="entry name" value="Adenine nucleotide alpha hydrolases-like"/>
    <property type="match status" value="1"/>
</dbReference>
<accession>A0A174ZRB5</accession>
<dbReference type="InterPro" id="IPR014729">
    <property type="entry name" value="Rossmann-like_a/b/a_fold"/>
</dbReference>
<sequence length="241" mass="26847">MQKILGYIRKAVQDFDLIQKGDRIAVGVSGGKDSLVLLAGLAQMRRFAEFDYDITAVTIDPGFNGVPNNYEAVARLCEKLDVPFSLVHTQIGEIVFDIRKEPNPCSLCANMRRGALHDAAKAAGCNKLALGHNNDDVIETFIMNLFNEGRIGCFSPKTHLDRKDITVIRPLVLAPESQVLSACNRNGFEIIKSVCPADKTTTRQKTKEFLRDMEHKDKGFKLRMFTALRKSGVDGWGYPDK</sequence>
<dbReference type="GO" id="GO:0005524">
    <property type="term" value="F:ATP binding"/>
    <property type="evidence" value="ECO:0007669"/>
    <property type="project" value="UniProtKB-KW"/>
</dbReference>
<keyword evidence="2" id="KW-0067">ATP-binding</keyword>
<reference evidence="4 5" key="1">
    <citation type="submission" date="2015-09" db="EMBL/GenBank/DDBJ databases">
        <authorList>
            <consortium name="Pathogen Informatics"/>
        </authorList>
    </citation>
    <scope>NUCLEOTIDE SEQUENCE [LARGE SCALE GENOMIC DNA]</scope>
    <source>
        <strain evidence="4 5">2789STDY5834928</strain>
    </source>
</reference>
<dbReference type="Gene3D" id="3.40.50.620">
    <property type="entry name" value="HUPs"/>
    <property type="match status" value="1"/>
</dbReference>
<dbReference type="GO" id="GO:0008033">
    <property type="term" value="P:tRNA processing"/>
    <property type="evidence" value="ECO:0007669"/>
    <property type="project" value="InterPro"/>
</dbReference>
<dbReference type="PANTHER" id="PTHR43686">
    <property type="entry name" value="SULFURTRANSFERASE-RELATED"/>
    <property type="match status" value="1"/>
</dbReference>
<feature type="binding site" evidence="2">
    <location>
        <position position="136"/>
    </location>
    <ligand>
        <name>ATP</name>
        <dbReference type="ChEBI" id="CHEBI:30616"/>
    </ligand>
</feature>
<dbReference type="STRING" id="39492.ERS852540_02009"/>
<dbReference type="GO" id="GO:0016740">
    <property type="term" value="F:transferase activity"/>
    <property type="evidence" value="ECO:0007669"/>
    <property type="project" value="UniProtKB-KW"/>
</dbReference>
<organism evidence="4 5">
    <name type="scientific">[Eubacterium] siraeum</name>
    <dbReference type="NCBI Taxonomy" id="39492"/>
    <lineage>
        <taxon>Bacteria</taxon>
        <taxon>Bacillati</taxon>
        <taxon>Bacillota</taxon>
        <taxon>Clostridia</taxon>
        <taxon>Eubacteriales</taxon>
        <taxon>Oscillospiraceae</taxon>
        <taxon>Oscillospiraceae incertae sedis</taxon>
    </lineage>
</organism>
<dbReference type="PANTHER" id="PTHR43686:SF1">
    <property type="entry name" value="AMINOTRAN_5 DOMAIN-CONTAINING PROTEIN"/>
    <property type="match status" value="1"/>
</dbReference>
<keyword evidence="1" id="KW-0808">Transferase</keyword>
<evidence type="ECO:0000313" key="5">
    <source>
        <dbReference type="Proteomes" id="UP000095662"/>
    </source>
</evidence>
<evidence type="ECO:0000256" key="2">
    <source>
        <dbReference type="PIRSR" id="PIRSR004976-51"/>
    </source>
</evidence>
<dbReference type="OrthoDB" id="9801054at2"/>
<keyword evidence="2" id="KW-0547">Nucleotide-binding</keyword>
<dbReference type="InterPro" id="IPR035107">
    <property type="entry name" value="tRNA_thiolation_TtcA_Ctu1"/>
</dbReference>
<dbReference type="InterPro" id="IPR011063">
    <property type="entry name" value="TilS/TtcA_N"/>
</dbReference>
<proteinExistence type="predicted"/>
<feature type="binding site" evidence="2">
    <location>
        <begin position="27"/>
        <end position="29"/>
    </location>
    <ligand>
        <name>ATP</name>
        <dbReference type="ChEBI" id="CHEBI:30616"/>
    </ligand>
</feature>
<dbReference type="CDD" id="cd24138">
    <property type="entry name" value="TtcA-like"/>
    <property type="match status" value="1"/>
</dbReference>
<dbReference type="EMBL" id="CZBY01000017">
    <property type="protein sequence ID" value="CUQ89825.1"/>
    <property type="molecule type" value="Genomic_DNA"/>
</dbReference>
<dbReference type="Pfam" id="PF01171">
    <property type="entry name" value="ATP_bind_3"/>
    <property type="match status" value="1"/>
</dbReference>
<dbReference type="AlphaFoldDB" id="A0A174ZRB5"/>
<feature type="binding site" evidence="2">
    <location>
        <position position="33"/>
    </location>
    <ligand>
        <name>ATP</name>
        <dbReference type="ChEBI" id="CHEBI:30616"/>
    </ligand>
</feature>
<evidence type="ECO:0000256" key="1">
    <source>
        <dbReference type="ARBA" id="ARBA00022679"/>
    </source>
</evidence>